<evidence type="ECO:0000313" key="2">
    <source>
        <dbReference type="Proteomes" id="UP000228740"/>
    </source>
</evidence>
<dbReference type="EMBL" id="PGFD01000003">
    <property type="protein sequence ID" value="PJJ62764.1"/>
    <property type="molecule type" value="Genomic_DNA"/>
</dbReference>
<proteinExistence type="predicted"/>
<evidence type="ECO:0000313" key="1">
    <source>
        <dbReference type="EMBL" id="PJJ62764.1"/>
    </source>
</evidence>
<sequence length="110" mass="12962">MEYRQEKIFCNGNFKLITELNELRMSLWVNGFGLENAITGEQIIPVISYFNLDHIEEVDEGILKIEFRIYPKGSPYYTVEVHPFSKRFTYEGRMYSTDHFHEIITGEGSE</sequence>
<reference evidence="1 2" key="1">
    <citation type="submission" date="2017-11" db="EMBL/GenBank/DDBJ databases">
        <title>Genomic Encyclopedia of Archaeal and Bacterial Type Strains, Phase II (KMG-II): From Individual Species to Whole Genera.</title>
        <authorList>
            <person name="Goeker M."/>
        </authorList>
    </citation>
    <scope>NUCLEOTIDE SEQUENCE [LARGE SCALE GENOMIC DNA]</scope>
    <source>
        <strain evidence="1 2">DSM 27617</strain>
    </source>
</reference>
<comment type="caution">
    <text evidence="1">The sequence shown here is derived from an EMBL/GenBank/DDBJ whole genome shotgun (WGS) entry which is preliminary data.</text>
</comment>
<dbReference type="OrthoDB" id="1261471at2"/>
<dbReference type="AlphaFoldDB" id="A0A2M9BXF7"/>
<keyword evidence="2" id="KW-1185">Reference proteome</keyword>
<gene>
    <name evidence="1" type="ORF">CLV73_3263</name>
</gene>
<organism evidence="1 2">
    <name type="scientific">Chryseobacterium geocarposphaerae</name>
    <dbReference type="NCBI Taxonomy" id="1416776"/>
    <lineage>
        <taxon>Bacteria</taxon>
        <taxon>Pseudomonadati</taxon>
        <taxon>Bacteroidota</taxon>
        <taxon>Flavobacteriia</taxon>
        <taxon>Flavobacteriales</taxon>
        <taxon>Weeksellaceae</taxon>
        <taxon>Chryseobacterium group</taxon>
        <taxon>Chryseobacterium</taxon>
    </lineage>
</organism>
<name>A0A2M9BXF7_9FLAO</name>
<protein>
    <submittedName>
        <fullName evidence="1">Uncharacterized protein</fullName>
    </submittedName>
</protein>
<dbReference type="RefSeq" id="WP_100377910.1">
    <property type="nucleotide sequence ID" value="NZ_PGFD01000003.1"/>
</dbReference>
<accession>A0A2M9BXF7</accession>
<dbReference type="Proteomes" id="UP000228740">
    <property type="component" value="Unassembled WGS sequence"/>
</dbReference>